<dbReference type="Proteomes" id="UP000251835">
    <property type="component" value="Unassembled WGS sequence"/>
</dbReference>
<evidence type="ECO:0000313" key="5">
    <source>
        <dbReference type="EMBL" id="PVX49218.1"/>
    </source>
</evidence>
<dbReference type="Pfam" id="PF01553">
    <property type="entry name" value="Acyltransferase"/>
    <property type="match status" value="1"/>
</dbReference>
<dbReference type="GO" id="GO:0003841">
    <property type="term" value="F:1-acylglycerol-3-phosphate O-acyltransferase activity"/>
    <property type="evidence" value="ECO:0007669"/>
    <property type="project" value="TreeGrafter"/>
</dbReference>
<comment type="pathway">
    <text evidence="1">Lipid metabolism.</text>
</comment>
<accession>A0A7L4UMF5</accession>
<dbReference type="SUPFAM" id="SSF69593">
    <property type="entry name" value="Glycerol-3-phosphate (1)-acyltransferase"/>
    <property type="match status" value="1"/>
</dbReference>
<dbReference type="RefSeq" id="WP_116497062.1">
    <property type="nucleotide sequence ID" value="NZ_QENZ01000008.1"/>
</dbReference>
<sequence length="206" mass="24611">MIKAKHHKVIYPLFQWLSRFLINRHFNDVHINGEFADNGKPVLIIANHVSWWDGFWIMLLNLKIIKRKFHFMMLEEQLKKHWYFRYTGGYSVKKNSRSILNSISYSIELLKQTNNLVLMFPQGEIHSIYNDAVIFENGVERIIKNAAANTQIVFVTNLIDYFSDSKPNLYIYFKSFFAQDFQKTTLEKEYNTFYKQSLNFQKIKTS</sequence>
<dbReference type="CDD" id="cd06551">
    <property type="entry name" value="LPLAT"/>
    <property type="match status" value="1"/>
</dbReference>
<gene>
    <name evidence="5" type="ORF">C7377_1862</name>
</gene>
<evidence type="ECO:0000256" key="3">
    <source>
        <dbReference type="ARBA" id="ARBA00023315"/>
    </source>
</evidence>
<reference evidence="5 6" key="1">
    <citation type="submission" date="2018-05" db="EMBL/GenBank/DDBJ databases">
        <title>Genomic Encyclopedia of Type Strains, Phase IV (KMG-IV): sequencing the most valuable type-strain genomes for metagenomic binning, comparative biology and taxonomic classification.</title>
        <authorList>
            <person name="Goeker M."/>
        </authorList>
    </citation>
    <scope>NUCLEOTIDE SEQUENCE [LARGE SCALE GENOMIC DNA]</scope>
    <source>
        <strain evidence="5 6">DSM 28579</strain>
    </source>
</reference>
<comment type="caution">
    <text evidence="5">The sequence shown here is derived from an EMBL/GenBank/DDBJ whole genome shotgun (WGS) entry which is preliminary data.</text>
</comment>
<protein>
    <submittedName>
        <fullName evidence="5">Acyltransferase-like protein</fullName>
    </submittedName>
</protein>
<keyword evidence="3 5" id="KW-0012">Acyltransferase</keyword>
<keyword evidence="2 5" id="KW-0808">Transferase</keyword>
<dbReference type="OrthoDB" id="152799at2"/>
<dbReference type="PANTHER" id="PTHR10434:SF11">
    <property type="entry name" value="1-ACYL-SN-GLYCEROL-3-PHOSPHATE ACYLTRANSFERASE"/>
    <property type="match status" value="1"/>
</dbReference>
<dbReference type="PANTHER" id="PTHR10434">
    <property type="entry name" value="1-ACYL-SN-GLYCEROL-3-PHOSPHATE ACYLTRANSFERASE"/>
    <property type="match status" value="1"/>
</dbReference>
<keyword evidence="6" id="KW-1185">Reference proteome</keyword>
<dbReference type="GO" id="GO:0005886">
    <property type="term" value="C:plasma membrane"/>
    <property type="evidence" value="ECO:0007669"/>
    <property type="project" value="TreeGrafter"/>
</dbReference>
<proteinExistence type="predicted"/>
<dbReference type="InterPro" id="IPR002123">
    <property type="entry name" value="Plipid/glycerol_acylTrfase"/>
</dbReference>
<feature type="domain" description="Phospholipid/glycerol acyltransferase" evidence="4">
    <location>
        <begin position="42"/>
        <end position="158"/>
    </location>
</feature>
<evidence type="ECO:0000256" key="1">
    <source>
        <dbReference type="ARBA" id="ARBA00005189"/>
    </source>
</evidence>
<dbReference type="AlphaFoldDB" id="A0A7L4UMF5"/>
<dbReference type="GO" id="GO:0006654">
    <property type="term" value="P:phosphatidic acid biosynthetic process"/>
    <property type="evidence" value="ECO:0007669"/>
    <property type="project" value="TreeGrafter"/>
</dbReference>
<name>A0A7L4UMF5_BALHA</name>
<dbReference type="EMBL" id="QENZ01000008">
    <property type="protein sequence ID" value="PVX49218.1"/>
    <property type="molecule type" value="Genomic_DNA"/>
</dbReference>
<organism evidence="5 6">
    <name type="scientific">Balneicella halophila</name>
    <dbReference type="NCBI Taxonomy" id="1537566"/>
    <lineage>
        <taxon>Bacteria</taxon>
        <taxon>Pseudomonadati</taxon>
        <taxon>Bacteroidota</taxon>
        <taxon>Bacteroidia</taxon>
        <taxon>Bacteroidales</taxon>
        <taxon>Balneicellaceae</taxon>
        <taxon>Balneicella</taxon>
    </lineage>
</organism>
<evidence type="ECO:0000259" key="4">
    <source>
        <dbReference type="SMART" id="SM00563"/>
    </source>
</evidence>
<dbReference type="SMART" id="SM00563">
    <property type="entry name" value="PlsC"/>
    <property type="match status" value="1"/>
</dbReference>
<evidence type="ECO:0000256" key="2">
    <source>
        <dbReference type="ARBA" id="ARBA00022679"/>
    </source>
</evidence>
<evidence type="ECO:0000313" key="6">
    <source>
        <dbReference type="Proteomes" id="UP000251835"/>
    </source>
</evidence>